<feature type="compositionally biased region" description="Basic residues" evidence="1">
    <location>
        <begin position="410"/>
        <end position="452"/>
    </location>
</feature>
<keyword evidence="3" id="KW-1185">Reference proteome</keyword>
<evidence type="ECO:0000256" key="1">
    <source>
        <dbReference type="SAM" id="MobiDB-lite"/>
    </source>
</evidence>
<comment type="caution">
    <text evidence="2">The sequence shown here is derived from an EMBL/GenBank/DDBJ whole genome shotgun (WGS) entry which is preliminary data.</text>
</comment>
<protein>
    <submittedName>
        <fullName evidence="2">Uncharacterized protein</fullName>
    </submittedName>
</protein>
<dbReference type="Proteomes" id="UP000194236">
    <property type="component" value="Unassembled WGS sequence"/>
</dbReference>
<feature type="region of interest" description="Disordered" evidence="1">
    <location>
        <begin position="374"/>
        <end position="452"/>
    </location>
</feature>
<dbReference type="AlphaFoldDB" id="A0A1Y3AN60"/>
<accession>A0A1Y3AN60</accession>
<feature type="compositionally biased region" description="Polar residues" evidence="1">
    <location>
        <begin position="384"/>
        <end position="408"/>
    </location>
</feature>
<reference evidence="2 3" key="1">
    <citation type="submission" date="2017-03" db="EMBL/GenBank/DDBJ databases">
        <title>Genome Survey of Euroglyphus maynei.</title>
        <authorList>
            <person name="Arlian L.G."/>
            <person name="Morgan M.S."/>
            <person name="Rider S.D."/>
        </authorList>
    </citation>
    <scope>NUCLEOTIDE SEQUENCE [LARGE SCALE GENOMIC DNA]</scope>
    <source>
        <strain evidence="2">Arlian Lab</strain>
        <tissue evidence="2">Whole body</tissue>
    </source>
</reference>
<evidence type="ECO:0000313" key="2">
    <source>
        <dbReference type="EMBL" id="OTF69879.1"/>
    </source>
</evidence>
<proteinExistence type="predicted"/>
<dbReference type="OrthoDB" id="6507002at2759"/>
<evidence type="ECO:0000313" key="3">
    <source>
        <dbReference type="Proteomes" id="UP000194236"/>
    </source>
</evidence>
<sequence>MAPLMMVRAQKGDPSFMPKIMPITSTINRTGIQRVYCTANSQSISQTTTFAVVNNRLYQFQYDMSVIIFEDLDAHYNDDQQRFFLDIGTRYELMAEWEKMLKTNLDYYSRYNFILKNIPDERNWRITMAMITHPSYGAGFYSYLGFSRYFYLLLVNWDKKPPATSSDVAQTQHIILSNYSIIVSISAETEYFALVLMIDNHGEDHIFVYQQQINDKSVPRGTFCESETGEQYFHQRKPKDHCKTGAQLSQMLREFEYGFTAKKNLYLVATDEQYVIVVDTGILKSYDMEYPYQRFSLDDVFVCKAARSPAIYPTLYPKGSRPDIEAAVDSFGGMISGGDQTWLFSPTIWLIIKKYRIPTFGRSKFSKLSSARSSGWRSKLGSRPPSSSRVTSALPSSAISTRMQSPKKQSPMKKIRSPPKKRTPKTKKIKWKRSPSPKKVGRKKIKVKKVKI</sequence>
<dbReference type="EMBL" id="MUJZ01068350">
    <property type="protein sequence ID" value="OTF69879.1"/>
    <property type="molecule type" value="Genomic_DNA"/>
</dbReference>
<gene>
    <name evidence="2" type="ORF">BLA29_002650</name>
</gene>
<name>A0A1Y3AN60_EURMA</name>
<organism evidence="2 3">
    <name type="scientific">Euroglyphus maynei</name>
    <name type="common">Mayne's house dust mite</name>
    <dbReference type="NCBI Taxonomy" id="6958"/>
    <lineage>
        <taxon>Eukaryota</taxon>
        <taxon>Metazoa</taxon>
        <taxon>Ecdysozoa</taxon>
        <taxon>Arthropoda</taxon>
        <taxon>Chelicerata</taxon>
        <taxon>Arachnida</taxon>
        <taxon>Acari</taxon>
        <taxon>Acariformes</taxon>
        <taxon>Sarcoptiformes</taxon>
        <taxon>Astigmata</taxon>
        <taxon>Psoroptidia</taxon>
        <taxon>Analgoidea</taxon>
        <taxon>Pyroglyphidae</taxon>
        <taxon>Pyroglyphinae</taxon>
        <taxon>Euroglyphus</taxon>
    </lineage>
</organism>